<keyword evidence="2" id="KW-1185">Reference proteome</keyword>
<reference evidence="1" key="2">
    <citation type="submission" date="2025-09" db="UniProtKB">
        <authorList>
            <consortium name="Ensembl"/>
        </authorList>
    </citation>
    <scope>IDENTIFICATION</scope>
</reference>
<proteinExistence type="predicted"/>
<organism evidence="1 2">
    <name type="scientific">Cercocebus atys</name>
    <name type="common">Sooty mangabey</name>
    <name type="synonym">Cercocebus torquatus atys</name>
    <dbReference type="NCBI Taxonomy" id="9531"/>
    <lineage>
        <taxon>Eukaryota</taxon>
        <taxon>Metazoa</taxon>
        <taxon>Chordata</taxon>
        <taxon>Craniata</taxon>
        <taxon>Vertebrata</taxon>
        <taxon>Euteleostomi</taxon>
        <taxon>Mammalia</taxon>
        <taxon>Eutheria</taxon>
        <taxon>Euarchontoglires</taxon>
        <taxon>Primates</taxon>
        <taxon>Haplorrhini</taxon>
        <taxon>Catarrhini</taxon>
        <taxon>Cercopithecidae</taxon>
        <taxon>Cercopithecinae</taxon>
        <taxon>Cercocebus</taxon>
    </lineage>
</organism>
<evidence type="ECO:0000313" key="1">
    <source>
        <dbReference type="Ensembl" id="ENSCATP00000033052.1"/>
    </source>
</evidence>
<protein>
    <submittedName>
        <fullName evidence="1">Uncharacterized protein</fullName>
    </submittedName>
</protein>
<reference evidence="1" key="1">
    <citation type="submission" date="2025-08" db="UniProtKB">
        <authorList>
            <consortium name="Ensembl"/>
        </authorList>
    </citation>
    <scope>IDENTIFICATION</scope>
</reference>
<accession>A0A2K5N6D1</accession>
<evidence type="ECO:0000313" key="2">
    <source>
        <dbReference type="Proteomes" id="UP000233060"/>
    </source>
</evidence>
<dbReference type="Proteomes" id="UP000233060">
    <property type="component" value="Unassembled WGS sequence"/>
</dbReference>
<name>A0A2K5N6D1_CERAT</name>
<dbReference type="GeneTree" id="ENSGT00910000146810"/>
<dbReference type="AlphaFoldDB" id="A0A2K5N6D1"/>
<dbReference type="Ensembl" id="ENSCATT00000057323.1">
    <property type="protein sequence ID" value="ENSCATP00000033052.1"/>
    <property type="gene ID" value="ENSCATG00000039546.1"/>
</dbReference>
<sequence length="68" mass="7668">MSLQLEAFQAWPRRPQRPDAACKGREELFSRKDPKGSKVKGAICFSADSEDKEEKCPVSSILLVLIFQ</sequence>
<dbReference type="OMA" id="CFFTDSE"/>